<evidence type="ECO:0000313" key="2">
    <source>
        <dbReference type="Proteomes" id="UP000580250"/>
    </source>
</evidence>
<evidence type="ECO:0000313" key="1">
    <source>
        <dbReference type="EMBL" id="CAD2199280.1"/>
    </source>
</evidence>
<organism evidence="1 2">
    <name type="scientific">Meloidogyne enterolobii</name>
    <name type="common">Root-knot nematode worm</name>
    <name type="synonym">Meloidogyne mayaguensis</name>
    <dbReference type="NCBI Taxonomy" id="390850"/>
    <lineage>
        <taxon>Eukaryota</taxon>
        <taxon>Metazoa</taxon>
        <taxon>Ecdysozoa</taxon>
        <taxon>Nematoda</taxon>
        <taxon>Chromadorea</taxon>
        <taxon>Rhabditida</taxon>
        <taxon>Tylenchina</taxon>
        <taxon>Tylenchomorpha</taxon>
        <taxon>Tylenchoidea</taxon>
        <taxon>Meloidogynidae</taxon>
        <taxon>Meloidogyninae</taxon>
        <taxon>Meloidogyne</taxon>
    </lineage>
</organism>
<dbReference type="EMBL" id="CAJEWN010001672">
    <property type="protein sequence ID" value="CAD2199280.1"/>
    <property type="molecule type" value="Genomic_DNA"/>
</dbReference>
<protein>
    <submittedName>
        <fullName evidence="1">Uncharacterized protein</fullName>
    </submittedName>
</protein>
<comment type="caution">
    <text evidence="1">The sequence shown here is derived from an EMBL/GenBank/DDBJ whole genome shotgun (WGS) entry which is preliminary data.</text>
</comment>
<sequence>MEKKVTMNMKFEILCLNKRKPKKAELLRGFWAFDLQKGRF</sequence>
<dbReference type="Proteomes" id="UP000580250">
    <property type="component" value="Unassembled WGS sequence"/>
</dbReference>
<accession>A0A6V7XIV8</accession>
<dbReference type="AlphaFoldDB" id="A0A6V7XIV8"/>
<proteinExistence type="predicted"/>
<reference evidence="1 2" key="1">
    <citation type="submission" date="2020-08" db="EMBL/GenBank/DDBJ databases">
        <authorList>
            <person name="Koutsovoulos G."/>
            <person name="Danchin GJ E."/>
        </authorList>
    </citation>
    <scope>NUCLEOTIDE SEQUENCE [LARGE SCALE GENOMIC DNA]</scope>
</reference>
<name>A0A6V7XIV8_MELEN</name>
<gene>
    <name evidence="1" type="ORF">MENT_LOCUS52656</name>
</gene>